<dbReference type="EMBL" id="JBJQOH010000001">
    <property type="protein sequence ID" value="KAL3700689.1"/>
    <property type="molecule type" value="Genomic_DNA"/>
</dbReference>
<gene>
    <name evidence="1" type="ORF">R1sor_018711</name>
</gene>
<dbReference type="AlphaFoldDB" id="A0ABD3IC59"/>
<reference evidence="1 2" key="1">
    <citation type="submission" date="2024-09" db="EMBL/GenBank/DDBJ databases">
        <title>Chromosome-scale assembly of Riccia sorocarpa.</title>
        <authorList>
            <person name="Paukszto L."/>
        </authorList>
    </citation>
    <scope>NUCLEOTIDE SEQUENCE [LARGE SCALE GENOMIC DNA]</scope>
    <source>
        <strain evidence="1">LP-2024</strain>
        <tissue evidence="1">Aerial parts of the thallus</tissue>
    </source>
</reference>
<evidence type="ECO:0000313" key="2">
    <source>
        <dbReference type="Proteomes" id="UP001633002"/>
    </source>
</evidence>
<dbReference type="Proteomes" id="UP001633002">
    <property type="component" value="Unassembled WGS sequence"/>
</dbReference>
<evidence type="ECO:0000313" key="1">
    <source>
        <dbReference type="EMBL" id="KAL3700689.1"/>
    </source>
</evidence>
<proteinExistence type="predicted"/>
<comment type="caution">
    <text evidence="1">The sequence shown here is derived from an EMBL/GenBank/DDBJ whole genome shotgun (WGS) entry which is preliminary data.</text>
</comment>
<sequence>MCKAEKKKVKTLTAELNASGVLEKGEQISGVFEEVVGVHIVWDWFEEVSEQLLENSEEFIVIPEAEVHAKYKAVAKKVKPMVVQLPADSQQQVQRVTNEPILRNPQRVGHKFTR</sequence>
<accession>A0ABD3IC59</accession>
<keyword evidence="2" id="KW-1185">Reference proteome</keyword>
<organism evidence="1 2">
    <name type="scientific">Riccia sorocarpa</name>
    <dbReference type="NCBI Taxonomy" id="122646"/>
    <lineage>
        <taxon>Eukaryota</taxon>
        <taxon>Viridiplantae</taxon>
        <taxon>Streptophyta</taxon>
        <taxon>Embryophyta</taxon>
        <taxon>Marchantiophyta</taxon>
        <taxon>Marchantiopsida</taxon>
        <taxon>Marchantiidae</taxon>
        <taxon>Marchantiales</taxon>
        <taxon>Ricciaceae</taxon>
        <taxon>Riccia</taxon>
    </lineage>
</organism>
<protein>
    <submittedName>
        <fullName evidence="1">Uncharacterized protein</fullName>
    </submittedName>
</protein>
<name>A0ABD3IC59_9MARC</name>